<dbReference type="AlphaFoldDB" id="A0A0C9T798"/>
<dbReference type="HOGENOM" id="CLU_032749_0_0_1"/>
<sequence>MEDDAILEEDHEQESSAPLEVRFFPPLYQQRRIWVLDILRRENVTRVVDVGCGEGELLRALSQPAFYLRPEYETNSTTPVSPASAYPEEFTNLHCTDIAGLDVLEPDLGFAVEATAPPKEDEDVVRWEPLEAKIWKGGLEVFNPAFMDFECIVSTEVIEHLPEDVLPKFADMLLGVYHPRLFLVTTPSYTFNARFTPPGVTERNGFPDPTGRTDRVFRHSDHKFEWTVEEFKEWCTTVAEQWGYDVITETTGRAVQDDPWGRDAELGGASQNAEFRRRDDQESVQKRAQGRQAVLDNREESQQEHELLATHQHTAHPLAQKPAGVAEIADAVWKSMIASREAFAPIEQLWFDKNVSTLCGGWLERLIQAVEQDERFELFKGEAKSRCGWRVGLVGVVEQDMDSWEPVSVGDVSVDPFESWSGDSGGSSTVLEGDSDVERDEESGRELYDEEDAADQWPGEEGEGWGSNDWPEDAKPWANIKGTEDGDWGKEVDWKDEDGSDVAVPP</sequence>
<dbReference type="GO" id="GO:0030422">
    <property type="term" value="P:siRNA processing"/>
    <property type="evidence" value="ECO:0007669"/>
    <property type="project" value="TreeGrafter"/>
</dbReference>
<evidence type="ECO:0000256" key="3">
    <source>
        <dbReference type="ARBA" id="ARBA00021330"/>
    </source>
</evidence>
<keyword evidence="6" id="KW-0949">S-adenosyl-L-methionine</keyword>
<dbReference type="GO" id="GO:0005737">
    <property type="term" value="C:cytoplasm"/>
    <property type="evidence" value="ECO:0007669"/>
    <property type="project" value="TreeGrafter"/>
</dbReference>
<feature type="compositionally biased region" description="Basic and acidic residues" evidence="13">
    <location>
        <begin position="482"/>
        <end position="493"/>
    </location>
</feature>
<dbReference type="Proteomes" id="UP000053263">
    <property type="component" value="Unassembled WGS sequence"/>
</dbReference>
<evidence type="ECO:0000256" key="9">
    <source>
        <dbReference type="ARBA" id="ARBA00022884"/>
    </source>
</evidence>
<evidence type="ECO:0000313" key="15">
    <source>
        <dbReference type="Proteomes" id="UP000053263"/>
    </source>
</evidence>
<keyword evidence="7" id="KW-0479">Metal-binding</keyword>
<keyword evidence="5" id="KW-0808">Transferase</keyword>
<name>A0A0C9T798_PLICR</name>
<keyword evidence="15" id="KW-1185">Reference proteome</keyword>
<evidence type="ECO:0000313" key="14">
    <source>
        <dbReference type="EMBL" id="KII85179.1"/>
    </source>
</evidence>
<dbReference type="OrthoDB" id="2154311at2759"/>
<evidence type="ECO:0000256" key="11">
    <source>
        <dbReference type="ARBA" id="ARBA00035025"/>
    </source>
</evidence>
<dbReference type="PANTHER" id="PTHR21404">
    <property type="entry name" value="HEN1"/>
    <property type="match status" value="1"/>
</dbReference>
<evidence type="ECO:0000256" key="5">
    <source>
        <dbReference type="ARBA" id="ARBA00022679"/>
    </source>
</evidence>
<keyword evidence="9" id="KW-0694">RNA-binding</keyword>
<dbReference type="GO" id="GO:0001510">
    <property type="term" value="P:RNA methylation"/>
    <property type="evidence" value="ECO:0007669"/>
    <property type="project" value="InterPro"/>
</dbReference>
<dbReference type="GO" id="GO:0003723">
    <property type="term" value="F:RNA binding"/>
    <property type="evidence" value="ECO:0007669"/>
    <property type="project" value="UniProtKB-KW"/>
</dbReference>
<organism evidence="14 15">
    <name type="scientific">Plicaturopsis crispa FD-325 SS-3</name>
    <dbReference type="NCBI Taxonomy" id="944288"/>
    <lineage>
        <taxon>Eukaryota</taxon>
        <taxon>Fungi</taxon>
        <taxon>Dikarya</taxon>
        <taxon>Basidiomycota</taxon>
        <taxon>Agaricomycotina</taxon>
        <taxon>Agaricomycetes</taxon>
        <taxon>Agaricomycetidae</taxon>
        <taxon>Amylocorticiales</taxon>
        <taxon>Amylocorticiaceae</taxon>
        <taxon>Plicatura</taxon>
        <taxon>Plicaturopsis crispa</taxon>
    </lineage>
</organism>
<reference evidence="14 15" key="1">
    <citation type="submission" date="2014-06" db="EMBL/GenBank/DDBJ databases">
        <title>Evolutionary Origins and Diversification of the Mycorrhizal Mutualists.</title>
        <authorList>
            <consortium name="DOE Joint Genome Institute"/>
            <consortium name="Mycorrhizal Genomics Consortium"/>
            <person name="Kohler A."/>
            <person name="Kuo A."/>
            <person name="Nagy L.G."/>
            <person name="Floudas D."/>
            <person name="Copeland A."/>
            <person name="Barry K.W."/>
            <person name="Cichocki N."/>
            <person name="Veneault-Fourrey C."/>
            <person name="LaButti K."/>
            <person name="Lindquist E.A."/>
            <person name="Lipzen A."/>
            <person name="Lundell T."/>
            <person name="Morin E."/>
            <person name="Murat C."/>
            <person name="Riley R."/>
            <person name="Ohm R."/>
            <person name="Sun H."/>
            <person name="Tunlid A."/>
            <person name="Henrissat B."/>
            <person name="Grigoriev I.V."/>
            <person name="Hibbett D.S."/>
            <person name="Martin F."/>
        </authorList>
    </citation>
    <scope>NUCLEOTIDE SEQUENCE [LARGE SCALE GENOMIC DNA]</scope>
    <source>
        <strain evidence="14 15">FD-325 SS-3</strain>
    </source>
</reference>
<accession>A0A0C9T798</accession>
<keyword evidence="8" id="KW-0460">Magnesium</keyword>
<keyword evidence="4" id="KW-0489">Methyltransferase</keyword>
<gene>
    <name evidence="14" type="ORF">PLICRDRAFT_45333</name>
</gene>
<protein>
    <recommendedName>
        <fullName evidence="3">Small RNA 2'-O-methyltransferase</fullName>
        <ecNumber evidence="11">2.1.1.386</ecNumber>
    </recommendedName>
</protein>
<dbReference type="EMBL" id="KN832568">
    <property type="protein sequence ID" value="KII85179.1"/>
    <property type="molecule type" value="Genomic_DNA"/>
</dbReference>
<comment type="similarity">
    <text evidence="2">Belongs to the methyltransferase superfamily. HEN1 family.</text>
</comment>
<feature type="compositionally biased region" description="Acidic residues" evidence="13">
    <location>
        <begin position="448"/>
        <end position="463"/>
    </location>
</feature>
<dbReference type="PANTHER" id="PTHR21404:SF3">
    <property type="entry name" value="SMALL RNA 2'-O-METHYLTRANSFERASE"/>
    <property type="match status" value="1"/>
</dbReference>
<dbReference type="InterPro" id="IPR029063">
    <property type="entry name" value="SAM-dependent_MTases_sf"/>
</dbReference>
<evidence type="ECO:0000256" key="12">
    <source>
        <dbReference type="ARBA" id="ARBA00048418"/>
    </source>
</evidence>
<dbReference type="SUPFAM" id="SSF53335">
    <property type="entry name" value="S-adenosyl-L-methionine-dependent methyltransferases"/>
    <property type="match status" value="1"/>
</dbReference>
<dbReference type="GO" id="GO:0046872">
    <property type="term" value="F:metal ion binding"/>
    <property type="evidence" value="ECO:0007669"/>
    <property type="project" value="UniProtKB-KW"/>
</dbReference>
<comment type="cofactor">
    <cofactor evidence="1">
        <name>Mg(2+)</name>
        <dbReference type="ChEBI" id="CHEBI:18420"/>
    </cofactor>
</comment>
<proteinExistence type="inferred from homology"/>
<dbReference type="GO" id="GO:0005634">
    <property type="term" value="C:nucleus"/>
    <property type="evidence" value="ECO:0007669"/>
    <property type="project" value="TreeGrafter"/>
</dbReference>
<evidence type="ECO:0000256" key="2">
    <source>
        <dbReference type="ARBA" id="ARBA00009026"/>
    </source>
</evidence>
<evidence type="ECO:0000256" key="10">
    <source>
        <dbReference type="ARBA" id="ARBA00023158"/>
    </source>
</evidence>
<evidence type="ECO:0000256" key="7">
    <source>
        <dbReference type="ARBA" id="ARBA00022723"/>
    </source>
</evidence>
<keyword evidence="10" id="KW-0943">RNA-mediated gene silencing</keyword>
<dbReference type="GO" id="GO:0090486">
    <property type="term" value="F:small RNA 2'-O-methyltransferase activity"/>
    <property type="evidence" value="ECO:0007669"/>
    <property type="project" value="UniProtKB-EC"/>
</dbReference>
<evidence type="ECO:0000256" key="8">
    <source>
        <dbReference type="ARBA" id="ARBA00022842"/>
    </source>
</evidence>
<evidence type="ECO:0000256" key="6">
    <source>
        <dbReference type="ARBA" id="ARBA00022691"/>
    </source>
</evidence>
<dbReference type="Gene3D" id="3.40.50.150">
    <property type="entry name" value="Vaccinia Virus protein VP39"/>
    <property type="match status" value="1"/>
</dbReference>
<comment type="catalytic activity">
    <reaction evidence="12">
        <text>small RNA 3'-end nucleotide + S-adenosyl-L-methionine = small RNA 3'-end 2'-O-methylnucleotide + S-adenosyl-L-homocysteine + H(+)</text>
        <dbReference type="Rhea" id="RHEA:37887"/>
        <dbReference type="Rhea" id="RHEA-COMP:10415"/>
        <dbReference type="Rhea" id="RHEA-COMP:10416"/>
        <dbReference type="ChEBI" id="CHEBI:15378"/>
        <dbReference type="ChEBI" id="CHEBI:57856"/>
        <dbReference type="ChEBI" id="CHEBI:59789"/>
        <dbReference type="ChEBI" id="CHEBI:74896"/>
        <dbReference type="ChEBI" id="CHEBI:74898"/>
        <dbReference type="EC" id="2.1.1.386"/>
    </reaction>
</comment>
<feature type="region of interest" description="Disordered" evidence="13">
    <location>
        <begin position="415"/>
        <end position="506"/>
    </location>
</feature>
<evidence type="ECO:0000256" key="4">
    <source>
        <dbReference type="ARBA" id="ARBA00022603"/>
    </source>
</evidence>
<dbReference type="InterPro" id="IPR026610">
    <property type="entry name" value="Hen1"/>
</dbReference>
<dbReference type="EC" id="2.1.1.386" evidence="11"/>
<evidence type="ECO:0000256" key="1">
    <source>
        <dbReference type="ARBA" id="ARBA00001946"/>
    </source>
</evidence>
<evidence type="ECO:0000256" key="13">
    <source>
        <dbReference type="SAM" id="MobiDB-lite"/>
    </source>
</evidence>